<accession>A0A9P4KEM1</accession>
<sequence>MAALNAEPSNLWRICLASPFLFLSVACFYLMNIISLIQDFPSPSATGRIEWSSGSLPILQKFHLIPFLDEVFRDITVGFAPSTLGYDDVSRWSMTGFITDCGILYMVWLLESSRPSNNFSLVRFPAIVATLAQLGGGGVIIPIYYFFSIAFRPPTTSQSSLERRVNVGNAWIFLPLILIFHSIPAFAMYFSPELESRHYWTWFWQLYPV</sequence>
<keyword evidence="1" id="KW-0472">Membrane</keyword>
<keyword evidence="3" id="KW-1185">Reference proteome</keyword>
<evidence type="ECO:0000313" key="2">
    <source>
        <dbReference type="EMBL" id="KAF2265030.1"/>
    </source>
</evidence>
<comment type="caution">
    <text evidence="2">The sequence shown here is derived from an EMBL/GenBank/DDBJ whole genome shotgun (WGS) entry which is preliminary data.</text>
</comment>
<proteinExistence type="predicted"/>
<feature type="transmembrane region" description="Helical" evidence="1">
    <location>
        <begin position="122"/>
        <end position="147"/>
    </location>
</feature>
<protein>
    <submittedName>
        <fullName evidence="2">Uncharacterized protein</fullName>
    </submittedName>
</protein>
<name>A0A9P4KEM1_9PLEO</name>
<dbReference type="AlphaFoldDB" id="A0A9P4KEM1"/>
<gene>
    <name evidence="2" type="ORF">CC78DRAFT_579711</name>
</gene>
<organism evidence="2 3">
    <name type="scientific">Lojkania enalia</name>
    <dbReference type="NCBI Taxonomy" id="147567"/>
    <lineage>
        <taxon>Eukaryota</taxon>
        <taxon>Fungi</taxon>
        <taxon>Dikarya</taxon>
        <taxon>Ascomycota</taxon>
        <taxon>Pezizomycotina</taxon>
        <taxon>Dothideomycetes</taxon>
        <taxon>Pleosporomycetidae</taxon>
        <taxon>Pleosporales</taxon>
        <taxon>Pleosporales incertae sedis</taxon>
        <taxon>Lojkania</taxon>
    </lineage>
</organism>
<dbReference type="Proteomes" id="UP000800093">
    <property type="component" value="Unassembled WGS sequence"/>
</dbReference>
<reference evidence="3" key="1">
    <citation type="journal article" date="2020" name="Stud. Mycol.">
        <title>101 Dothideomycetes genomes: A test case for predicting lifestyles and emergence of pathogens.</title>
        <authorList>
            <person name="Haridas S."/>
            <person name="Albert R."/>
            <person name="Binder M."/>
            <person name="Bloem J."/>
            <person name="LaButti K."/>
            <person name="Salamov A."/>
            <person name="Andreopoulos B."/>
            <person name="Baker S."/>
            <person name="Barry K."/>
            <person name="Bills G."/>
            <person name="Bluhm B."/>
            <person name="Cannon C."/>
            <person name="Castanera R."/>
            <person name="Culley D."/>
            <person name="Daum C."/>
            <person name="Ezra D."/>
            <person name="Gonzalez J."/>
            <person name="Henrissat B."/>
            <person name="Kuo A."/>
            <person name="Liang C."/>
            <person name="Lipzen A."/>
            <person name="Lutzoni F."/>
            <person name="Magnuson J."/>
            <person name="Mondo S."/>
            <person name="Nolan M."/>
            <person name="Ohm R."/>
            <person name="Pangilinan J."/>
            <person name="Park H.-J."/>
            <person name="Ramirez L."/>
            <person name="Alfaro M."/>
            <person name="Sun H."/>
            <person name="Tritt A."/>
            <person name="Yoshinaga Y."/>
            <person name="Zwiers L.-H."/>
            <person name="Turgeon B."/>
            <person name="Goodwin S."/>
            <person name="Spatafora J."/>
            <person name="Crous P."/>
            <person name="Grigoriev I."/>
        </authorList>
    </citation>
    <scope>NUCLEOTIDE SEQUENCE [LARGE SCALE GENOMIC DNA]</scope>
    <source>
        <strain evidence="3">CBS 304.66</strain>
    </source>
</reference>
<keyword evidence="1" id="KW-0812">Transmembrane</keyword>
<feature type="transmembrane region" description="Helical" evidence="1">
    <location>
        <begin position="167"/>
        <end position="190"/>
    </location>
</feature>
<dbReference type="OrthoDB" id="2431938at2759"/>
<dbReference type="EMBL" id="ML986611">
    <property type="protein sequence ID" value="KAF2265030.1"/>
    <property type="molecule type" value="Genomic_DNA"/>
</dbReference>
<feature type="transmembrane region" description="Helical" evidence="1">
    <location>
        <begin position="12"/>
        <end position="34"/>
    </location>
</feature>
<keyword evidence="1" id="KW-1133">Transmembrane helix</keyword>
<evidence type="ECO:0000256" key="1">
    <source>
        <dbReference type="SAM" id="Phobius"/>
    </source>
</evidence>
<evidence type="ECO:0000313" key="3">
    <source>
        <dbReference type="Proteomes" id="UP000800093"/>
    </source>
</evidence>